<evidence type="ECO:0000256" key="1">
    <source>
        <dbReference type="ARBA" id="ARBA00022722"/>
    </source>
</evidence>
<evidence type="ECO:0000256" key="3">
    <source>
        <dbReference type="ARBA" id="ARBA00022839"/>
    </source>
</evidence>
<dbReference type="InterPro" id="IPR041796">
    <property type="entry name" value="Mre11_N"/>
</dbReference>
<keyword evidence="2" id="KW-0378">Hydrolase</keyword>
<dbReference type="Gene3D" id="3.60.21.10">
    <property type="match status" value="1"/>
</dbReference>
<name>A0A0F9KFU0_9ZZZZ</name>
<sequence length="335" mass="38292">MTRFLHTADLHLNAQRRNFPHYLQRAEWLLRELEDLAAEQKCDCIVVAGDVFDQPNATIAERQVLSDWLGRLQTPVLMISGNHDARSKTIGDTCLSYLSSLKLHLHLVHDGDPRTVNAFGCYWLLLPYHPWTDQEFRLIVRAMVEKIRHKHADVPIVAVMHDAVRGAMTERNIAVKKSDQITLIPELGPTYWALGDIHAPQQMLPNAFYCGAPYQVDFGELAEHKGVLLVDTDDPEHPVSVDLDCPYPLVTLDEAPNEWPAFGRYRGEWTQRLPSHILYQPAAAGPRPEIEIQRSRVPLFFRLREKLVEQHHPEDLLDPTVEMAHQLAQELGLEI</sequence>
<evidence type="ECO:0000313" key="5">
    <source>
        <dbReference type="EMBL" id="KKM81094.1"/>
    </source>
</evidence>
<comment type="caution">
    <text evidence="5">The sequence shown here is derived from an EMBL/GenBank/DDBJ whole genome shotgun (WGS) entry which is preliminary data.</text>
</comment>
<reference evidence="5" key="1">
    <citation type="journal article" date="2015" name="Nature">
        <title>Complex archaea that bridge the gap between prokaryotes and eukaryotes.</title>
        <authorList>
            <person name="Spang A."/>
            <person name="Saw J.H."/>
            <person name="Jorgensen S.L."/>
            <person name="Zaremba-Niedzwiedzka K."/>
            <person name="Martijn J."/>
            <person name="Lind A.E."/>
            <person name="van Eijk R."/>
            <person name="Schleper C."/>
            <person name="Guy L."/>
            <person name="Ettema T.J."/>
        </authorList>
    </citation>
    <scope>NUCLEOTIDE SEQUENCE</scope>
</reference>
<dbReference type="AlphaFoldDB" id="A0A0F9KFU0"/>
<protein>
    <recommendedName>
        <fullName evidence="4">Calcineurin-like phosphoesterase domain-containing protein</fullName>
    </recommendedName>
</protein>
<evidence type="ECO:0000256" key="2">
    <source>
        <dbReference type="ARBA" id="ARBA00022801"/>
    </source>
</evidence>
<dbReference type="InterPro" id="IPR029052">
    <property type="entry name" value="Metallo-depent_PP-like"/>
</dbReference>
<gene>
    <name evidence="5" type="ORF">LCGC14_1333230</name>
</gene>
<keyword evidence="3" id="KW-0269">Exonuclease</keyword>
<dbReference type="EMBL" id="LAZR01008077">
    <property type="protein sequence ID" value="KKM81094.1"/>
    <property type="molecule type" value="Genomic_DNA"/>
</dbReference>
<dbReference type="InterPro" id="IPR004843">
    <property type="entry name" value="Calcineurin-like_PHP"/>
</dbReference>
<dbReference type="PANTHER" id="PTHR30337">
    <property type="entry name" value="COMPONENT OF ATP-DEPENDENT DSDNA EXONUCLEASE"/>
    <property type="match status" value="1"/>
</dbReference>
<dbReference type="PANTHER" id="PTHR30337:SF0">
    <property type="entry name" value="NUCLEASE SBCCD SUBUNIT D"/>
    <property type="match status" value="1"/>
</dbReference>
<dbReference type="InterPro" id="IPR050535">
    <property type="entry name" value="DNA_Repair-Maintenance_Comp"/>
</dbReference>
<proteinExistence type="predicted"/>
<keyword evidence="1" id="KW-0540">Nuclease</keyword>
<organism evidence="5">
    <name type="scientific">marine sediment metagenome</name>
    <dbReference type="NCBI Taxonomy" id="412755"/>
    <lineage>
        <taxon>unclassified sequences</taxon>
        <taxon>metagenomes</taxon>
        <taxon>ecological metagenomes</taxon>
    </lineage>
</organism>
<dbReference type="CDD" id="cd00840">
    <property type="entry name" value="MPP_Mre11_N"/>
    <property type="match status" value="1"/>
</dbReference>
<dbReference type="SUPFAM" id="SSF56300">
    <property type="entry name" value="Metallo-dependent phosphatases"/>
    <property type="match status" value="1"/>
</dbReference>
<evidence type="ECO:0000259" key="4">
    <source>
        <dbReference type="Pfam" id="PF00149"/>
    </source>
</evidence>
<accession>A0A0F9KFU0</accession>
<feature type="domain" description="Calcineurin-like phosphoesterase" evidence="4">
    <location>
        <begin position="3"/>
        <end position="199"/>
    </location>
</feature>
<dbReference type="Pfam" id="PF00149">
    <property type="entry name" value="Metallophos"/>
    <property type="match status" value="1"/>
</dbReference>
<dbReference type="GO" id="GO:0004527">
    <property type="term" value="F:exonuclease activity"/>
    <property type="evidence" value="ECO:0007669"/>
    <property type="project" value="UniProtKB-KW"/>
</dbReference>